<dbReference type="GO" id="GO:0051301">
    <property type="term" value="P:cell division"/>
    <property type="evidence" value="ECO:0007669"/>
    <property type="project" value="EnsemblPlants"/>
</dbReference>
<evidence type="ECO:0000256" key="2">
    <source>
        <dbReference type="ARBA" id="ARBA00004496"/>
    </source>
</evidence>
<evidence type="ECO:0000256" key="8">
    <source>
        <dbReference type="ARBA" id="ARBA00023242"/>
    </source>
</evidence>
<evidence type="ECO:0000256" key="5">
    <source>
        <dbReference type="ARBA" id="ARBA00020265"/>
    </source>
</evidence>
<comment type="pathway">
    <text evidence="3">tRNA modification; 5-methoxycarbonylmethyl-2-thiouridine-tRNA biosynthesis.</text>
</comment>
<evidence type="ECO:0000313" key="11">
    <source>
        <dbReference type="Proteomes" id="UP000026960"/>
    </source>
</evidence>
<keyword evidence="6" id="KW-0963">Cytoplasm</keyword>
<accession>A0A0D3GJ41</accession>
<dbReference type="EnsemblPlants" id="OBART06G22320.4">
    <property type="protein sequence ID" value="OBART06G22320.4"/>
    <property type="gene ID" value="OBART06G22320"/>
</dbReference>
<dbReference type="UniPathway" id="UPA00988"/>
<sequence>MAAAAGGQTVGRSSFSRAAAPHVASSSTAAGVKLGPNGAAFVSSGIPDLDRILGGGFLIGSVVMIMEDSDAPHHLLLLRSFMAQGVVHKQPLLFAGPMKEPRLFLGTLPAVASSKEDGRQRGMGAGTSSDGRTSVCLEEEYLAVNLSPEKCYYFNDEALRIAWQYKKYFGEEKTSHAEHRDNKQEFSNDFDLRKPLERHLLNAQNIESLKKETLLVSSRTVVPHSCPNFREKMVEMRMLDGLLYNHYVHHNADTLRRKDWDMVSFIRSLKAMVRASNAVAVITFPNTVLSSSFCKRWQHLADTLLSIKAIPDEDKELAKLLTGYQDMVGFLHVHKVAQTNSQVPVILEASTFSLKLRKRRSLVLERLNQAPVDGSGGPSLDASGSCSSSSQGSQLDF</sequence>
<evidence type="ECO:0000256" key="4">
    <source>
        <dbReference type="ARBA" id="ARBA00007573"/>
    </source>
</evidence>
<dbReference type="STRING" id="65489.A0A0D3GJ41"/>
<evidence type="ECO:0000256" key="7">
    <source>
        <dbReference type="ARBA" id="ARBA00022694"/>
    </source>
</evidence>
<comment type="similarity">
    <text evidence="4">Belongs to the ELP4 family.</text>
</comment>
<keyword evidence="8" id="KW-0539">Nucleus</keyword>
<dbReference type="GO" id="GO:2000024">
    <property type="term" value="P:regulation of leaf development"/>
    <property type="evidence" value="ECO:0007669"/>
    <property type="project" value="EnsemblPlants"/>
</dbReference>
<organism evidence="10">
    <name type="scientific">Oryza barthii</name>
    <dbReference type="NCBI Taxonomy" id="65489"/>
    <lineage>
        <taxon>Eukaryota</taxon>
        <taxon>Viridiplantae</taxon>
        <taxon>Streptophyta</taxon>
        <taxon>Embryophyta</taxon>
        <taxon>Tracheophyta</taxon>
        <taxon>Spermatophyta</taxon>
        <taxon>Magnoliopsida</taxon>
        <taxon>Liliopsida</taxon>
        <taxon>Poales</taxon>
        <taxon>Poaceae</taxon>
        <taxon>BOP clade</taxon>
        <taxon>Oryzoideae</taxon>
        <taxon>Oryzeae</taxon>
        <taxon>Oryzinae</taxon>
        <taxon>Oryza</taxon>
    </lineage>
</organism>
<dbReference type="eggNOG" id="KOG3949">
    <property type="taxonomic scope" value="Eukaryota"/>
</dbReference>
<dbReference type="HOGENOM" id="CLU_031345_2_0_1"/>
<reference evidence="10" key="1">
    <citation type="journal article" date="2009" name="Rice">
        <title>De Novo Next Generation Sequencing of Plant Genomes.</title>
        <authorList>
            <person name="Rounsley S."/>
            <person name="Marri P.R."/>
            <person name="Yu Y."/>
            <person name="He R."/>
            <person name="Sisneros N."/>
            <person name="Goicoechea J.L."/>
            <person name="Lee S.J."/>
            <person name="Angelova A."/>
            <person name="Kudrna D."/>
            <person name="Luo M."/>
            <person name="Affourtit J."/>
            <person name="Desany B."/>
            <person name="Knight J."/>
            <person name="Niazi F."/>
            <person name="Egholm M."/>
            <person name="Wing R.A."/>
        </authorList>
    </citation>
    <scope>NUCLEOTIDE SEQUENCE [LARGE SCALE GENOMIC DNA]</scope>
    <source>
        <strain evidence="10">cv. IRGC 105608</strain>
    </source>
</reference>
<dbReference type="GO" id="GO:0009737">
    <property type="term" value="P:response to abscisic acid"/>
    <property type="evidence" value="ECO:0007669"/>
    <property type="project" value="EnsemblPlants"/>
</dbReference>
<dbReference type="Pfam" id="PF05625">
    <property type="entry name" value="PAXNEB"/>
    <property type="match status" value="1"/>
</dbReference>
<dbReference type="GO" id="GO:0071329">
    <property type="term" value="P:cellular response to sucrose stimulus"/>
    <property type="evidence" value="ECO:0007669"/>
    <property type="project" value="EnsemblPlants"/>
</dbReference>
<evidence type="ECO:0000256" key="9">
    <source>
        <dbReference type="SAM" id="MobiDB-lite"/>
    </source>
</evidence>
<dbReference type="CDD" id="cd19494">
    <property type="entry name" value="Elp4"/>
    <property type="match status" value="1"/>
</dbReference>
<evidence type="ECO:0000313" key="10">
    <source>
        <dbReference type="EnsemblPlants" id="OBART06G22320.4"/>
    </source>
</evidence>
<evidence type="ECO:0000256" key="3">
    <source>
        <dbReference type="ARBA" id="ARBA00005043"/>
    </source>
</evidence>
<dbReference type="Proteomes" id="UP000026960">
    <property type="component" value="Chromosome 6"/>
</dbReference>
<dbReference type="GO" id="GO:0008023">
    <property type="term" value="C:transcription elongation factor complex"/>
    <property type="evidence" value="ECO:0007669"/>
    <property type="project" value="TreeGrafter"/>
</dbReference>
<dbReference type="InterPro" id="IPR027417">
    <property type="entry name" value="P-loop_NTPase"/>
</dbReference>
<dbReference type="GO" id="GO:0002098">
    <property type="term" value="P:tRNA wobble uridine modification"/>
    <property type="evidence" value="ECO:0007669"/>
    <property type="project" value="InterPro"/>
</dbReference>
<dbReference type="GO" id="GO:0005737">
    <property type="term" value="C:cytoplasm"/>
    <property type="evidence" value="ECO:0007669"/>
    <property type="project" value="UniProtKB-SubCell"/>
</dbReference>
<dbReference type="InterPro" id="IPR008728">
    <property type="entry name" value="Elongator_complex_protein_4"/>
</dbReference>
<dbReference type="GO" id="GO:0043609">
    <property type="term" value="P:regulation of carbon utilization"/>
    <property type="evidence" value="ECO:0007669"/>
    <property type="project" value="EnsemblPlants"/>
</dbReference>
<dbReference type="GO" id="GO:0035265">
    <property type="term" value="P:organ growth"/>
    <property type="evidence" value="ECO:0007669"/>
    <property type="project" value="EnsemblPlants"/>
</dbReference>
<dbReference type="PANTHER" id="PTHR12896:SF1">
    <property type="entry name" value="ELONGATOR COMPLEX PROTEIN 4"/>
    <property type="match status" value="1"/>
</dbReference>
<feature type="region of interest" description="Disordered" evidence="9">
    <location>
        <begin position="369"/>
        <end position="397"/>
    </location>
</feature>
<dbReference type="AlphaFoldDB" id="A0A0D3GJ41"/>
<reference evidence="10" key="2">
    <citation type="submission" date="2015-03" db="UniProtKB">
        <authorList>
            <consortium name="EnsemblPlants"/>
        </authorList>
    </citation>
    <scope>IDENTIFICATION</scope>
</reference>
<dbReference type="GO" id="GO:0031538">
    <property type="term" value="P:negative regulation of anthocyanin metabolic process"/>
    <property type="evidence" value="ECO:0007669"/>
    <property type="project" value="EnsemblPlants"/>
</dbReference>
<dbReference type="GO" id="GO:0033588">
    <property type="term" value="C:elongator holoenzyme complex"/>
    <property type="evidence" value="ECO:0007669"/>
    <property type="project" value="EnsemblPlants"/>
</dbReference>
<feature type="compositionally biased region" description="Low complexity" evidence="9">
    <location>
        <begin position="379"/>
        <end position="397"/>
    </location>
</feature>
<dbReference type="GO" id="GO:0008284">
    <property type="term" value="P:positive regulation of cell population proliferation"/>
    <property type="evidence" value="ECO:0007669"/>
    <property type="project" value="EnsemblPlants"/>
</dbReference>
<evidence type="ECO:0000256" key="6">
    <source>
        <dbReference type="ARBA" id="ARBA00022490"/>
    </source>
</evidence>
<proteinExistence type="inferred from homology"/>
<dbReference type="GO" id="GO:0010928">
    <property type="term" value="P:regulation of auxin mediated signaling pathway"/>
    <property type="evidence" value="ECO:0007669"/>
    <property type="project" value="EnsemblPlants"/>
</dbReference>
<comment type="subcellular location">
    <subcellularLocation>
        <location evidence="2">Cytoplasm</location>
    </subcellularLocation>
    <subcellularLocation>
        <location evidence="1">Nucleus</location>
    </subcellularLocation>
</comment>
<dbReference type="GO" id="GO:0006979">
    <property type="term" value="P:response to oxidative stress"/>
    <property type="evidence" value="ECO:0007669"/>
    <property type="project" value="EnsemblPlants"/>
</dbReference>
<evidence type="ECO:0000256" key="1">
    <source>
        <dbReference type="ARBA" id="ARBA00004123"/>
    </source>
</evidence>
<dbReference type="PANTHER" id="PTHR12896">
    <property type="entry name" value="PAX6 NEIGHBOR PROTEIN PAXNEB"/>
    <property type="match status" value="1"/>
</dbReference>
<dbReference type="Gene3D" id="3.40.50.300">
    <property type="entry name" value="P-loop containing nucleotide triphosphate hydrolases"/>
    <property type="match status" value="1"/>
</dbReference>
<keyword evidence="7" id="KW-0819">tRNA processing</keyword>
<keyword evidence="11" id="KW-1185">Reference proteome</keyword>
<name>A0A0D3GJ41_9ORYZ</name>
<dbReference type="Gramene" id="OBART06G22320.4">
    <property type="protein sequence ID" value="OBART06G22320.4"/>
    <property type="gene ID" value="OBART06G22320"/>
</dbReference>
<protein>
    <recommendedName>
        <fullName evidence="5">Elongator complex protein 4</fullName>
    </recommendedName>
</protein>
<dbReference type="PaxDb" id="65489-OBART06G22320.4"/>